<dbReference type="InterPro" id="IPR011011">
    <property type="entry name" value="Znf_FYVE_PHD"/>
</dbReference>
<proteinExistence type="predicted"/>
<accession>A0A0N4UYT4</accession>
<gene>
    <name evidence="2" type="ORF">EVEC_LOCUS2462</name>
</gene>
<dbReference type="STRING" id="51028.A0A0N4UYT4"/>
<feature type="compositionally biased region" description="Basic residues" evidence="1">
    <location>
        <begin position="696"/>
        <end position="706"/>
    </location>
</feature>
<feature type="compositionally biased region" description="Low complexity" evidence="1">
    <location>
        <begin position="646"/>
        <end position="662"/>
    </location>
</feature>
<dbReference type="SUPFAM" id="SSF57903">
    <property type="entry name" value="FYVE/PHD zinc finger"/>
    <property type="match status" value="1"/>
</dbReference>
<feature type="compositionally biased region" description="Basic residues" evidence="1">
    <location>
        <begin position="545"/>
        <end position="569"/>
    </location>
</feature>
<feature type="compositionally biased region" description="Low complexity" evidence="1">
    <location>
        <begin position="277"/>
        <end position="298"/>
    </location>
</feature>
<feature type="compositionally biased region" description="Acidic residues" evidence="1">
    <location>
        <begin position="507"/>
        <end position="517"/>
    </location>
</feature>
<feature type="region of interest" description="Disordered" evidence="1">
    <location>
        <begin position="398"/>
        <end position="460"/>
    </location>
</feature>
<feature type="region of interest" description="Disordered" evidence="1">
    <location>
        <begin position="356"/>
        <end position="382"/>
    </location>
</feature>
<name>A0A0N4UYT4_ENTVE</name>
<dbReference type="WBParaSite" id="EVEC_0000275401-mRNA-1">
    <property type="protein sequence ID" value="EVEC_0000275401-mRNA-1"/>
    <property type="gene ID" value="EVEC_0000275401"/>
</dbReference>
<feature type="compositionally biased region" description="Basic and acidic residues" evidence="1">
    <location>
        <begin position="356"/>
        <end position="366"/>
    </location>
</feature>
<feature type="compositionally biased region" description="Basic and acidic residues" evidence="1">
    <location>
        <begin position="740"/>
        <end position="752"/>
    </location>
</feature>
<dbReference type="InterPro" id="IPR013083">
    <property type="entry name" value="Znf_RING/FYVE/PHD"/>
</dbReference>
<dbReference type="OrthoDB" id="5877932at2759"/>
<evidence type="ECO:0000313" key="4">
    <source>
        <dbReference type="WBParaSite" id="EVEC_0000275401-mRNA-1"/>
    </source>
</evidence>
<dbReference type="Proteomes" id="UP000274131">
    <property type="component" value="Unassembled WGS sequence"/>
</dbReference>
<evidence type="ECO:0000256" key="1">
    <source>
        <dbReference type="SAM" id="MobiDB-lite"/>
    </source>
</evidence>
<dbReference type="EMBL" id="UXUI01007384">
    <property type="protein sequence ID" value="VDD87319.1"/>
    <property type="molecule type" value="Genomic_DNA"/>
</dbReference>
<keyword evidence="3" id="KW-1185">Reference proteome</keyword>
<feature type="compositionally biased region" description="Basic residues" evidence="1">
    <location>
        <begin position="523"/>
        <end position="534"/>
    </location>
</feature>
<dbReference type="AlphaFoldDB" id="A0A0N4UYT4"/>
<dbReference type="Gene3D" id="3.30.40.10">
    <property type="entry name" value="Zinc/RING finger domain, C3HC4 (zinc finger)"/>
    <property type="match status" value="1"/>
</dbReference>
<evidence type="ECO:0000313" key="2">
    <source>
        <dbReference type="EMBL" id="VDD87319.1"/>
    </source>
</evidence>
<feature type="compositionally biased region" description="Basic residues" evidence="1">
    <location>
        <begin position="422"/>
        <end position="435"/>
    </location>
</feature>
<reference evidence="2 3" key="2">
    <citation type="submission" date="2018-10" db="EMBL/GenBank/DDBJ databases">
        <authorList>
            <consortium name="Pathogen Informatics"/>
        </authorList>
    </citation>
    <scope>NUCLEOTIDE SEQUENCE [LARGE SCALE GENOMIC DNA]</scope>
</reference>
<reference evidence="4" key="1">
    <citation type="submission" date="2016-04" db="UniProtKB">
        <authorList>
            <consortium name="WormBaseParasite"/>
        </authorList>
    </citation>
    <scope>IDENTIFICATION</scope>
</reference>
<feature type="region of interest" description="Disordered" evidence="1">
    <location>
        <begin position="265"/>
        <end position="319"/>
    </location>
</feature>
<feature type="compositionally biased region" description="Low complexity" evidence="1">
    <location>
        <begin position="618"/>
        <end position="627"/>
    </location>
</feature>
<organism evidence="4">
    <name type="scientific">Enterobius vermicularis</name>
    <name type="common">Human pinworm</name>
    <dbReference type="NCBI Taxonomy" id="51028"/>
    <lineage>
        <taxon>Eukaryota</taxon>
        <taxon>Metazoa</taxon>
        <taxon>Ecdysozoa</taxon>
        <taxon>Nematoda</taxon>
        <taxon>Chromadorea</taxon>
        <taxon>Rhabditida</taxon>
        <taxon>Spirurina</taxon>
        <taxon>Oxyuridomorpha</taxon>
        <taxon>Oxyuroidea</taxon>
        <taxon>Oxyuridae</taxon>
        <taxon>Enterobius</taxon>
    </lineage>
</organism>
<feature type="compositionally biased region" description="Polar residues" evidence="1">
    <location>
        <begin position="370"/>
        <end position="381"/>
    </location>
</feature>
<feature type="compositionally biased region" description="Acidic residues" evidence="1">
    <location>
        <begin position="729"/>
        <end position="739"/>
    </location>
</feature>
<feature type="compositionally biased region" description="Polar residues" evidence="1">
    <location>
        <begin position="483"/>
        <end position="493"/>
    </location>
</feature>
<evidence type="ECO:0000313" key="3">
    <source>
        <dbReference type="Proteomes" id="UP000274131"/>
    </source>
</evidence>
<feature type="compositionally biased region" description="Basic residues" evidence="1">
    <location>
        <begin position="663"/>
        <end position="674"/>
    </location>
</feature>
<feature type="region of interest" description="Disordered" evidence="1">
    <location>
        <begin position="482"/>
        <end position="752"/>
    </location>
</feature>
<protein>
    <submittedName>
        <fullName evidence="4">J domain-containing protein</fullName>
    </submittedName>
</protein>
<sequence>MDRSRPITILGNPRIPDAAALSSQVLTADARGLHASPGFPLPTTSVDLPSWQNPAGSATAAATSPFYNLPRFPGYYQFPQINPAYLQSFWQQSPWQPSAAAQQIQQHQLQQQHQKQQHPLMQSNSVETSWIGASVSSDLNNASAVAASSFHPSATQQIPQTQSLSRPVNVGATQNTASVSSFPSNFPSSMMPTSANLLSSFQSMYQQQQPSTSVAAGITNNSNTSSLAPNFSIPPAVSAVQPQFSVPFSCTVSAPTASSVANVKRMECDSSVPSPPKTQQQQRQQPQQQEQQPQQTQPATGLSSFPQSRTAGSDPVNERRRVTESFMASTSRPCEVVDSVITDQIKDELVKEGTVDSILPKEHEEPVVNTYPTTSVAQEMSNNKELKSDLVDTKDESFFSQGEPEISEKPVSQEPWKERSRSRSPSHHSPKRRGHGHSESSRSMSPIAAPPTPEVSVKKYKKSNEVARLLNDLTEGAWMNLAGRSNNRHSGSSAHERLKNGAVGQSSDDDDSEDSEREENTRKTKRRSSAKRKTSTNVSVQDKPKRGRPKGSGKKKVAKKVAPRGRKLKRDSDSASDSSSSDDSDDSERSRPRKVGRPSTANKDDRSSQARRSKKASRLSTASVSSSSRKKGRPPARPPPSDSDSENTSSSLGSSSASTFSPRSKRMATPKLRKVGTAPTSSARRGGYGGGIGKNSTKRGPHKRIGRPPAGEKRLSVKRKKKNSSSSPESDETSFDEDEVPSHRSFDRNAFHNPEEQCGAKSRCKMPQGNNVNWIQCDSCDVWFHRDCVTEEVDENSEFHCGCKRSGKKRGRHAGRKGFNINVEVMWNGYCRGHSCKKGIVSGGFQQFSIAFCYEEASDLRWLFGACVGR</sequence>
<feature type="compositionally biased region" description="Polar residues" evidence="1">
    <location>
        <begin position="299"/>
        <end position="311"/>
    </location>
</feature>